<evidence type="ECO:0000256" key="2">
    <source>
        <dbReference type="ARBA" id="ARBA00022692"/>
    </source>
</evidence>
<evidence type="ECO:0000256" key="4">
    <source>
        <dbReference type="ARBA" id="ARBA00023136"/>
    </source>
</evidence>
<sequence length="132" mass="14448">MSIPLLCIALLVILSFGLGFNVSMARAKTQTNFGYREDPEDTLYKAVRAHGNAIEYVPMLALLFYILDQLQPATWELWGIVLVTVFRILAAIGILLPHTMNKPNPIRFVGSLGTYLGGLALSVGLLFRAIAG</sequence>
<dbReference type="GO" id="GO:0016020">
    <property type="term" value="C:membrane"/>
    <property type="evidence" value="ECO:0007669"/>
    <property type="project" value="UniProtKB-SubCell"/>
</dbReference>
<protein>
    <submittedName>
        <fullName evidence="6">MAPEG family protein</fullName>
    </submittedName>
</protein>
<dbReference type="EMBL" id="CP066167">
    <property type="protein sequence ID" value="QQD18591.1"/>
    <property type="molecule type" value="Genomic_DNA"/>
</dbReference>
<accession>A0A7T4UQE1</accession>
<feature type="transmembrane region" description="Helical" evidence="5">
    <location>
        <begin position="108"/>
        <end position="131"/>
    </location>
</feature>
<dbReference type="InterPro" id="IPR023352">
    <property type="entry name" value="MAPEG-like_dom_sf"/>
</dbReference>
<name>A0A7T4UQE1_9GAMM</name>
<dbReference type="RefSeq" id="WP_198570082.1">
    <property type="nucleotide sequence ID" value="NZ_CP066167.1"/>
</dbReference>
<evidence type="ECO:0000313" key="6">
    <source>
        <dbReference type="EMBL" id="QQD18591.1"/>
    </source>
</evidence>
<dbReference type="KEGG" id="snan:I6N98_01565"/>
<dbReference type="SUPFAM" id="SSF161084">
    <property type="entry name" value="MAPEG domain-like"/>
    <property type="match status" value="1"/>
</dbReference>
<feature type="transmembrane region" description="Helical" evidence="5">
    <location>
        <begin position="77"/>
        <end position="96"/>
    </location>
</feature>
<keyword evidence="3 5" id="KW-1133">Transmembrane helix</keyword>
<reference evidence="6 7" key="1">
    <citation type="submission" date="2020-12" db="EMBL/GenBank/DDBJ databases">
        <authorList>
            <person name="Shan Y."/>
        </authorList>
    </citation>
    <scope>NUCLEOTIDE SEQUENCE [LARGE SCALE GENOMIC DNA]</scope>
    <source>
        <strain evidence="7">csc3.9</strain>
    </source>
</reference>
<evidence type="ECO:0000256" key="3">
    <source>
        <dbReference type="ARBA" id="ARBA00022989"/>
    </source>
</evidence>
<organism evidence="6 7">
    <name type="scientific">Spongiibacter nanhainus</name>
    <dbReference type="NCBI Taxonomy" id="2794344"/>
    <lineage>
        <taxon>Bacteria</taxon>
        <taxon>Pseudomonadati</taxon>
        <taxon>Pseudomonadota</taxon>
        <taxon>Gammaproteobacteria</taxon>
        <taxon>Cellvibrionales</taxon>
        <taxon>Spongiibacteraceae</taxon>
        <taxon>Spongiibacter</taxon>
    </lineage>
</organism>
<comment type="subcellular location">
    <subcellularLocation>
        <location evidence="1">Membrane</location>
    </subcellularLocation>
</comment>
<dbReference type="AlphaFoldDB" id="A0A7T4UQE1"/>
<evidence type="ECO:0000256" key="1">
    <source>
        <dbReference type="ARBA" id="ARBA00004370"/>
    </source>
</evidence>
<keyword evidence="7" id="KW-1185">Reference proteome</keyword>
<dbReference type="Proteomes" id="UP000596063">
    <property type="component" value="Chromosome"/>
</dbReference>
<dbReference type="Pfam" id="PF01124">
    <property type="entry name" value="MAPEG"/>
    <property type="match status" value="1"/>
</dbReference>
<evidence type="ECO:0000313" key="7">
    <source>
        <dbReference type="Proteomes" id="UP000596063"/>
    </source>
</evidence>
<keyword evidence="4 5" id="KW-0472">Membrane</keyword>
<proteinExistence type="predicted"/>
<keyword evidence="2 5" id="KW-0812">Transmembrane</keyword>
<dbReference type="Gene3D" id="1.20.120.550">
    <property type="entry name" value="Membrane associated eicosanoid/glutathione metabolism-like domain"/>
    <property type="match status" value="1"/>
</dbReference>
<gene>
    <name evidence="6" type="ORF">I6N98_01565</name>
</gene>
<evidence type="ECO:0000256" key="5">
    <source>
        <dbReference type="SAM" id="Phobius"/>
    </source>
</evidence>
<dbReference type="InterPro" id="IPR001129">
    <property type="entry name" value="Membr-assoc_MAPEG"/>
</dbReference>